<accession>M1PNN9</accession>
<gene>
    <name evidence="1" type="ORF">glt_00836</name>
</gene>
<keyword evidence="2" id="KW-1185">Reference proteome</keyword>
<evidence type="ECO:0000313" key="2">
    <source>
        <dbReference type="Proteomes" id="UP000241071"/>
    </source>
</evidence>
<sequence length="145" mass="17068">MSTITYTLNNGIPTFQNAVGQNLVFGTMTRQQEISRFNDQEKINIRLGNQLVGWLVWDNRHTNKKVYWRGYIMIAPSKTEIFDLVDEYDECEKLGLPLFDFENRAANGVNIIGWDYGHGQAKHFNLIEACNDFWKTWNYLMYEMN</sequence>
<dbReference type="Proteomes" id="UP000241071">
    <property type="component" value="Segment"/>
</dbReference>
<proteinExistence type="predicted"/>
<evidence type="ECO:0000313" key="1">
    <source>
        <dbReference type="EMBL" id="AGF85641.1"/>
    </source>
</evidence>
<dbReference type="EMBL" id="KC008572">
    <property type="protein sequence ID" value="AGF85641.1"/>
    <property type="molecule type" value="Genomic_DNA"/>
</dbReference>
<reference evidence="1 2" key="1">
    <citation type="submission" date="2012-10" db="EMBL/GenBank/DDBJ databases">
        <title>Complete genome sequence of Moumouvirus goulette.</title>
        <authorList>
            <person name="Fournous G."/>
            <person name="Bougalmi M."/>
            <person name="Colson P."/>
        </authorList>
    </citation>
    <scope>NUCLEOTIDE SEQUENCE [LARGE SCALE GENOMIC DNA]</scope>
</reference>
<protein>
    <submittedName>
        <fullName evidence="1">Uncharacterized protein</fullName>
    </submittedName>
</protein>
<organism evidence="1 2">
    <name type="scientific">Moumouvirus goulette</name>
    <dbReference type="NCBI Taxonomy" id="1247379"/>
    <lineage>
        <taxon>Viruses</taxon>
        <taxon>Varidnaviria</taxon>
        <taxon>Bamfordvirae</taxon>
        <taxon>Nucleocytoviricota</taxon>
        <taxon>Megaviricetes</taxon>
        <taxon>Imitervirales</taxon>
        <taxon>Mimiviridae</taxon>
        <taxon>Megamimivirinae</taxon>
        <taxon>Moumouvirus</taxon>
        <taxon>Moumouvirus goulettemassiliense</taxon>
    </lineage>
</organism>
<name>M1PNN9_9VIRU</name>